<evidence type="ECO:0000259" key="1">
    <source>
        <dbReference type="Pfam" id="PF25056"/>
    </source>
</evidence>
<dbReference type="RefSeq" id="WP_199598348.1">
    <property type="nucleotide sequence ID" value="NZ_JAEHJZ010000015.1"/>
</dbReference>
<gene>
    <name evidence="2" type="ORF">JEM65_07595</name>
</gene>
<dbReference type="AlphaFoldDB" id="A0A934KNF8"/>
<proteinExistence type="predicted"/>
<dbReference type="Proteomes" id="UP000662373">
    <property type="component" value="Unassembled WGS sequence"/>
</dbReference>
<comment type="caution">
    <text evidence="2">The sequence shown here is derived from an EMBL/GenBank/DDBJ whole genome shotgun (WGS) entry which is preliminary data.</text>
</comment>
<protein>
    <recommendedName>
        <fullName evidence="1">DUF7793 domain-containing protein</fullName>
    </recommendedName>
</protein>
<evidence type="ECO:0000313" key="2">
    <source>
        <dbReference type="EMBL" id="MBJ7880509.1"/>
    </source>
</evidence>
<dbReference type="Pfam" id="PF25056">
    <property type="entry name" value="DUF7793"/>
    <property type="match status" value="1"/>
</dbReference>
<dbReference type="InterPro" id="IPR056695">
    <property type="entry name" value="DUF7793"/>
</dbReference>
<reference evidence="2 3" key="1">
    <citation type="submission" date="2020-09" db="EMBL/GenBank/DDBJ databases">
        <title>Draft genome of Gelidibacter salicanalis PAMC21136.</title>
        <authorList>
            <person name="Park H."/>
        </authorList>
    </citation>
    <scope>NUCLEOTIDE SEQUENCE [LARGE SCALE GENOMIC DNA]</scope>
    <source>
        <strain evidence="2 3">PAMC21136</strain>
    </source>
</reference>
<feature type="domain" description="DUF7793" evidence="1">
    <location>
        <begin position="12"/>
        <end position="123"/>
    </location>
</feature>
<accession>A0A934KNF8</accession>
<keyword evidence="3" id="KW-1185">Reference proteome</keyword>
<name>A0A934KNF8_9FLAO</name>
<organism evidence="2 3">
    <name type="scientific">Gelidibacter salicanalis</name>
    <dbReference type="NCBI Taxonomy" id="291193"/>
    <lineage>
        <taxon>Bacteria</taxon>
        <taxon>Pseudomonadati</taxon>
        <taxon>Bacteroidota</taxon>
        <taxon>Flavobacteriia</taxon>
        <taxon>Flavobacteriales</taxon>
        <taxon>Flavobacteriaceae</taxon>
        <taxon>Gelidibacter</taxon>
    </lineage>
</organism>
<dbReference type="EMBL" id="JAEHJZ010000015">
    <property type="protein sequence ID" value="MBJ7880509.1"/>
    <property type="molecule type" value="Genomic_DNA"/>
</dbReference>
<dbReference type="Gene3D" id="3.40.970.30">
    <property type="entry name" value="yp_829618.1 like domains"/>
    <property type="match status" value="1"/>
</dbReference>
<sequence>MLNSLENDYASYRLRNGILYFEYKENVIVNLEEAIKIVDDRLKLQAGKSYPILCNTRGIKSMDKDARWYLATEGSQLAIAVALIRNTPLSRLLAEMYMLGSVPSVPTKIVDNEGEGLEFLNKYSSS</sequence>
<evidence type="ECO:0000313" key="3">
    <source>
        <dbReference type="Proteomes" id="UP000662373"/>
    </source>
</evidence>
<dbReference type="Gene3D" id="3.40.1680.10">
    <property type="entry name" value="yp_829618.1 domain like"/>
    <property type="match status" value="1"/>
</dbReference>